<dbReference type="Gene3D" id="3.30.70.1440">
    <property type="entry name" value="Multidrug efflux transporter AcrB pore domain"/>
    <property type="match status" value="1"/>
</dbReference>
<organism evidence="3 4">
    <name type="scientific">Oceaniradius stylonematis</name>
    <dbReference type="NCBI Taxonomy" id="2184161"/>
    <lineage>
        <taxon>Bacteria</taxon>
        <taxon>Pseudomonadati</taxon>
        <taxon>Pseudomonadota</taxon>
        <taxon>Alphaproteobacteria</taxon>
        <taxon>Hyphomicrobiales</taxon>
        <taxon>Ahrensiaceae</taxon>
        <taxon>Oceaniradius</taxon>
    </lineage>
</organism>
<dbReference type="PRINTS" id="PR00702">
    <property type="entry name" value="ACRIFLAVINRP"/>
</dbReference>
<dbReference type="Gene3D" id="3.30.2090.10">
    <property type="entry name" value="Multidrug efflux transporter AcrB TolC docking domain, DN and DC subdomains"/>
    <property type="match status" value="2"/>
</dbReference>
<dbReference type="SUPFAM" id="SSF82693">
    <property type="entry name" value="Multidrug efflux transporter AcrB pore domain, PN1, PN2, PC1 and PC2 subdomains"/>
    <property type="match status" value="3"/>
</dbReference>
<keyword evidence="2" id="KW-0472">Membrane</keyword>
<name>A0A3A8AE58_9HYPH</name>
<dbReference type="InterPro" id="IPR001036">
    <property type="entry name" value="Acrflvin-R"/>
</dbReference>
<feature type="region of interest" description="Disordered" evidence="1">
    <location>
        <begin position="1040"/>
        <end position="1081"/>
    </location>
</feature>
<dbReference type="PANTHER" id="PTHR32063">
    <property type="match status" value="1"/>
</dbReference>
<proteinExistence type="predicted"/>
<evidence type="ECO:0000313" key="4">
    <source>
        <dbReference type="Proteomes" id="UP000246132"/>
    </source>
</evidence>
<dbReference type="InterPro" id="IPR027463">
    <property type="entry name" value="AcrB_DN_DC_subdom"/>
</dbReference>
<accession>A0A3A8AE58</accession>
<feature type="compositionally biased region" description="Basic and acidic residues" evidence="1">
    <location>
        <begin position="1071"/>
        <end position="1081"/>
    </location>
</feature>
<evidence type="ECO:0000256" key="1">
    <source>
        <dbReference type="SAM" id="MobiDB-lite"/>
    </source>
</evidence>
<feature type="transmembrane region" description="Helical" evidence="2">
    <location>
        <begin position="868"/>
        <end position="890"/>
    </location>
</feature>
<feature type="transmembrane region" description="Helical" evidence="2">
    <location>
        <begin position="943"/>
        <end position="962"/>
    </location>
</feature>
<dbReference type="RefSeq" id="WP_109768390.1">
    <property type="nucleotide sequence ID" value="NZ_QFWV02000004.1"/>
</dbReference>
<feature type="transmembrane region" description="Helical" evidence="2">
    <location>
        <begin position="982"/>
        <end position="1004"/>
    </location>
</feature>
<keyword evidence="4" id="KW-1185">Reference proteome</keyword>
<dbReference type="EMBL" id="QFWV02000004">
    <property type="protein sequence ID" value="RKF07319.1"/>
    <property type="molecule type" value="Genomic_DNA"/>
</dbReference>
<dbReference type="AlphaFoldDB" id="A0A3A8AE58"/>
<dbReference type="Pfam" id="PF00873">
    <property type="entry name" value="ACR_tran"/>
    <property type="match status" value="1"/>
</dbReference>
<keyword evidence="2" id="KW-1133">Transmembrane helix</keyword>
<feature type="transmembrane region" description="Helical" evidence="2">
    <location>
        <begin position="840"/>
        <end position="861"/>
    </location>
</feature>
<gene>
    <name evidence="3" type="ORF">DEM25_005705</name>
</gene>
<dbReference type="PANTHER" id="PTHR32063:SF0">
    <property type="entry name" value="SWARMING MOTILITY PROTEIN SWRC"/>
    <property type="match status" value="1"/>
</dbReference>
<reference evidence="3 4" key="1">
    <citation type="journal article" date="2018" name="Int. J. Syst. Bacteriol.">
        <title>Oceaniradius stylonemae gen. nov., sp. nov., isolated from a red alga, Stylonema cornu-cervi.</title>
        <authorList>
            <person name="Jeong S."/>
        </authorList>
    </citation>
    <scope>NUCLEOTIDE SEQUENCE [LARGE SCALE GENOMIC DNA]</scope>
    <source>
        <strain evidence="3 4">StC1</strain>
    </source>
</reference>
<feature type="transmembrane region" description="Helical" evidence="2">
    <location>
        <begin position="461"/>
        <end position="485"/>
    </location>
</feature>
<sequence length="1081" mass="116502">MGLLELAVKNARLTIVTLLFFLMAGSLSYISIPKEAEPDVQFPVVYVGLSLQGVSPEDAERLLIRPLESELQNIKGVDTITASAYQGGGNVVVEFDPSADLGTALDDVRTEVDQVKGEFPAGTDEPTVAEVNISEFPVLVVTLSGDAPERVLTRTARELRDRLEEVSGVLEATLQGSRKEQVDVIIDPVKLSSYNLQLDALIGGVSTNNQLVAAGTLQGDQGQYAVKVPALIETIEDIANLPIAVNGNAVVRARDLATIRNTFEDRETLARLNGKPAIAIEVSKRAGANLIATVDAVKAEANAFQAELPQGVEITFSQDKSTDIRTLLADLQNSVLTAVLLVFMVILFYLGFRSSLLIGLAIPTSFLMGIMFLSIAGYTVNIVVLFSLILAVGMLVDDAIIVTEYAERRMAEGVAAPPAFAEAARRMFGPVVVSTLTRIAAFSPLLFWPGIVGEFMSYMPITLIATLSASTIYALLFAPTIGSIVGKAAVQKRKPDGFYMAVIKKAVRYPILTIFLVAALMGGVVTTYMQNNNGVEFFPSVEPEYGLLYVKARGNLSLEEQDDLVRRAEERLLSWPGVETVYTRVGSSRGGLQLGSGGSEDTIGTIQYEFIDWRERKPASDILTDLRAQFADVAGVNIEISVPDAGPPQGRPIQVRLSADDPTGLEEAAANVGAYLDTLPEIIDLDTGLPPLSIDWELKVDRTEAAKFGLGPDSVGRVVQLVTTGLKLSDYRPAGTDDAVDIRLRLPEDRRTLSTLDELRVETAAGSVPLSNFVSREPAASLGTLTRIDGARTITVESNLVEGVQDSVLQAQVAEHMASMDLPPNIRWEMVGSDQESDEAAAFLGQAFGVAIFLIFALLLAQFNKFTYVWLVLSAVVMSTIGVLLGLVVMEMPFSIVMTAVGTIALAGVVVNNNIVLIDTYAHLRNKGVDKMEAVLETCRERVRPVMLTAVTAILGVLPIAFGVNLALLSHEVTIGAPSTQWWIALSSAIVFGLAFSTILTLVVTPAALMIFTRDNESLAAGHFLTRFGRWVRTRLRRKTAKAPAAAPQHETTEPAGKPERAEPMPEELPDDVRPFPKAAE</sequence>
<feature type="transmembrane region" description="Helical" evidence="2">
    <location>
        <begin position="331"/>
        <end position="350"/>
    </location>
</feature>
<keyword evidence="2" id="KW-0812">Transmembrane</keyword>
<dbReference type="SUPFAM" id="SSF82866">
    <property type="entry name" value="Multidrug efflux transporter AcrB transmembrane domain"/>
    <property type="match status" value="2"/>
</dbReference>
<feature type="compositionally biased region" description="Basic and acidic residues" evidence="1">
    <location>
        <begin position="1051"/>
        <end position="1064"/>
    </location>
</feature>
<dbReference type="OrthoDB" id="9798415at2"/>
<dbReference type="GO" id="GO:0005886">
    <property type="term" value="C:plasma membrane"/>
    <property type="evidence" value="ECO:0007669"/>
    <property type="project" value="TreeGrafter"/>
</dbReference>
<evidence type="ECO:0000256" key="2">
    <source>
        <dbReference type="SAM" id="Phobius"/>
    </source>
</evidence>
<feature type="transmembrane region" description="Helical" evidence="2">
    <location>
        <begin position="896"/>
        <end position="922"/>
    </location>
</feature>
<comment type="caution">
    <text evidence="3">The sequence shown here is derived from an EMBL/GenBank/DDBJ whole genome shotgun (WGS) entry which is preliminary data.</text>
</comment>
<dbReference type="SUPFAM" id="SSF82714">
    <property type="entry name" value="Multidrug efflux transporter AcrB TolC docking domain, DN and DC subdomains"/>
    <property type="match status" value="2"/>
</dbReference>
<feature type="transmembrane region" description="Helical" evidence="2">
    <location>
        <begin position="506"/>
        <end position="529"/>
    </location>
</feature>
<dbReference type="Proteomes" id="UP000246132">
    <property type="component" value="Unassembled WGS sequence"/>
</dbReference>
<dbReference type="Gene3D" id="1.20.1640.10">
    <property type="entry name" value="Multidrug efflux transporter AcrB transmembrane domain"/>
    <property type="match status" value="2"/>
</dbReference>
<dbReference type="Gene3D" id="3.30.70.1430">
    <property type="entry name" value="Multidrug efflux transporter AcrB pore domain"/>
    <property type="match status" value="2"/>
</dbReference>
<dbReference type="Gene3D" id="3.30.70.1320">
    <property type="entry name" value="Multidrug efflux transporter AcrB pore domain like"/>
    <property type="match status" value="1"/>
</dbReference>
<feature type="transmembrane region" description="Helical" evidence="2">
    <location>
        <begin position="382"/>
        <end position="406"/>
    </location>
</feature>
<evidence type="ECO:0000313" key="3">
    <source>
        <dbReference type="EMBL" id="RKF07319.1"/>
    </source>
</evidence>
<feature type="transmembrane region" description="Helical" evidence="2">
    <location>
        <begin position="357"/>
        <end position="376"/>
    </location>
</feature>
<dbReference type="GO" id="GO:0042910">
    <property type="term" value="F:xenobiotic transmembrane transporter activity"/>
    <property type="evidence" value="ECO:0007669"/>
    <property type="project" value="TreeGrafter"/>
</dbReference>
<feature type="transmembrane region" description="Helical" evidence="2">
    <location>
        <begin position="427"/>
        <end position="449"/>
    </location>
</feature>
<protein>
    <submittedName>
        <fullName evidence="3">Efflux RND transporter permease subunit</fullName>
    </submittedName>
</protein>